<dbReference type="Pfam" id="PF14510">
    <property type="entry name" value="ABC_trans_N"/>
    <property type="match status" value="1"/>
</dbReference>
<keyword evidence="5" id="KW-0677">Repeat</keyword>
<dbReference type="PROSITE" id="PS50893">
    <property type="entry name" value="ABC_TRANSPORTER_2"/>
    <property type="match status" value="2"/>
</dbReference>
<feature type="transmembrane region" description="Helical" evidence="11">
    <location>
        <begin position="653"/>
        <end position="673"/>
    </location>
</feature>
<dbReference type="CDD" id="cd03232">
    <property type="entry name" value="ABCG_PDR_domain2"/>
    <property type="match status" value="1"/>
</dbReference>
<dbReference type="Pfam" id="PF01061">
    <property type="entry name" value="ABC2_membrane"/>
    <property type="match status" value="2"/>
</dbReference>
<dbReference type="PROSITE" id="PS00211">
    <property type="entry name" value="ABC_TRANSPORTER_1"/>
    <property type="match status" value="1"/>
</dbReference>
<keyword evidence="6" id="KW-0547">Nucleotide-binding</keyword>
<dbReference type="Pfam" id="PF00005">
    <property type="entry name" value="ABC_tran"/>
    <property type="match status" value="2"/>
</dbReference>
<evidence type="ECO:0000256" key="10">
    <source>
        <dbReference type="SAM" id="MobiDB-lite"/>
    </source>
</evidence>
<feature type="transmembrane region" description="Helical" evidence="11">
    <location>
        <begin position="1163"/>
        <end position="1183"/>
    </location>
</feature>
<dbReference type="GO" id="GO:0140359">
    <property type="term" value="F:ABC-type transporter activity"/>
    <property type="evidence" value="ECO:0007669"/>
    <property type="project" value="InterPro"/>
</dbReference>
<dbReference type="InterPro" id="IPR017871">
    <property type="entry name" value="ABC_transporter-like_CS"/>
</dbReference>
<feature type="transmembrane region" description="Helical" evidence="11">
    <location>
        <begin position="737"/>
        <end position="755"/>
    </location>
</feature>
<name>A0A1E3P8V9_WICAA</name>
<feature type="transmembrane region" description="Helical" evidence="11">
    <location>
        <begin position="1278"/>
        <end position="1301"/>
    </location>
</feature>
<protein>
    <recommendedName>
        <fullName evidence="12">ABC transporter domain-containing protein</fullName>
    </recommendedName>
</protein>
<dbReference type="CDD" id="cd03233">
    <property type="entry name" value="ABCG_PDR_domain1"/>
    <property type="match status" value="1"/>
</dbReference>
<proteinExistence type="inferred from homology"/>
<gene>
    <name evidence="13" type="ORF">WICANDRAFT_25578</name>
</gene>
<dbReference type="InterPro" id="IPR034003">
    <property type="entry name" value="ABCG_PDR_2"/>
</dbReference>
<dbReference type="InterPro" id="IPR034001">
    <property type="entry name" value="ABCG_PDR_1"/>
</dbReference>
<dbReference type="Pfam" id="PF06422">
    <property type="entry name" value="PDR_CDR"/>
    <property type="match status" value="2"/>
</dbReference>
<keyword evidence="8 11" id="KW-1133">Transmembrane helix</keyword>
<keyword evidence="3" id="KW-0813">Transport</keyword>
<keyword evidence="7" id="KW-0067">ATP-binding</keyword>
<feature type="transmembrane region" description="Helical" evidence="11">
    <location>
        <begin position="625"/>
        <end position="647"/>
    </location>
</feature>
<dbReference type="GeneID" id="30198407"/>
<dbReference type="RefSeq" id="XP_019041052.1">
    <property type="nucleotide sequence ID" value="XM_019181161.1"/>
</dbReference>
<feature type="domain" description="ABC transporter" evidence="12">
    <location>
        <begin position="126"/>
        <end position="374"/>
    </location>
</feature>
<organism evidence="13 14">
    <name type="scientific">Wickerhamomyces anomalus (strain ATCC 58044 / CBS 1984 / NCYC 433 / NRRL Y-366-8)</name>
    <name type="common">Yeast</name>
    <name type="synonym">Hansenula anomala</name>
    <dbReference type="NCBI Taxonomy" id="683960"/>
    <lineage>
        <taxon>Eukaryota</taxon>
        <taxon>Fungi</taxon>
        <taxon>Dikarya</taxon>
        <taxon>Ascomycota</taxon>
        <taxon>Saccharomycotina</taxon>
        <taxon>Saccharomycetes</taxon>
        <taxon>Phaffomycetales</taxon>
        <taxon>Wickerhamomycetaceae</taxon>
        <taxon>Wickerhamomyces</taxon>
    </lineage>
</organism>
<evidence type="ECO:0000256" key="1">
    <source>
        <dbReference type="ARBA" id="ARBA00004141"/>
    </source>
</evidence>
<keyword evidence="4 11" id="KW-0812">Transmembrane</keyword>
<feature type="transmembrane region" description="Helical" evidence="11">
    <location>
        <begin position="1430"/>
        <end position="1451"/>
    </location>
</feature>
<feature type="transmembrane region" description="Helical" evidence="11">
    <location>
        <begin position="1307"/>
        <end position="1328"/>
    </location>
</feature>
<dbReference type="InterPro" id="IPR003439">
    <property type="entry name" value="ABC_transporter-like_ATP-bd"/>
</dbReference>
<dbReference type="SUPFAM" id="SSF52540">
    <property type="entry name" value="P-loop containing nucleoside triphosphate hydrolases"/>
    <property type="match status" value="2"/>
</dbReference>
<dbReference type="InterPro" id="IPR043926">
    <property type="entry name" value="ABCG_dom"/>
</dbReference>
<evidence type="ECO:0000256" key="9">
    <source>
        <dbReference type="ARBA" id="ARBA00023136"/>
    </source>
</evidence>
<dbReference type="Proteomes" id="UP000094112">
    <property type="component" value="Unassembled WGS sequence"/>
</dbReference>
<dbReference type="STRING" id="683960.A0A1E3P8V9"/>
<feature type="transmembrane region" description="Helical" evidence="11">
    <location>
        <begin position="1248"/>
        <end position="1266"/>
    </location>
</feature>
<evidence type="ECO:0000313" key="13">
    <source>
        <dbReference type="EMBL" id="ODQ61845.1"/>
    </source>
</evidence>
<accession>A0A1E3P8V9</accession>
<reference evidence="13 14" key="1">
    <citation type="journal article" date="2016" name="Proc. Natl. Acad. Sci. U.S.A.">
        <title>Comparative genomics of biotechnologically important yeasts.</title>
        <authorList>
            <person name="Riley R."/>
            <person name="Haridas S."/>
            <person name="Wolfe K.H."/>
            <person name="Lopes M.R."/>
            <person name="Hittinger C.T."/>
            <person name="Goeker M."/>
            <person name="Salamov A.A."/>
            <person name="Wisecaver J.H."/>
            <person name="Long T.M."/>
            <person name="Calvey C.H."/>
            <person name="Aerts A.L."/>
            <person name="Barry K.W."/>
            <person name="Choi C."/>
            <person name="Clum A."/>
            <person name="Coughlan A.Y."/>
            <person name="Deshpande S."/>
            <person name="Douglass A.P."/>
            <person name="Hanson S.J."/>
            <person name="Klenk H.-P."/>
            <person name="LaButti K.M."/>
            <person name="Lapidus A."/>
            <person name="Lindquist E.A."/>
            <person name="Lipzen A.M."/>
            <person name="Meier-Kolthoff J.P."/>
            <person name="Ohm R.A."/>
            <person name="Otillar R.P."/>
            <person name="Pangilinan J.L."/>
            <person name="Peng Y."/>
            <person name="Rokas A."/>
            <person name="Rosa C.A."/>
            <person name="Scheuner C."/>
            <person name="Sibirny A.A."/>
            <person name="Slot J.C."/>
            <person name="Stielow J.B."/>
            <person name="Sun H."/>
            <person name="Kurtzman C.P."/>
            <person name="Blackwell M."/>
            <person name="Grigoriev I.V."/>
            <person name="Jeffries T.W."/>
        </authorList>
    </citation>
    <scope>NUCLEOTIDE SEQUENCE [LARGE SCALE GENOMIC DNA]</scope>
    <source>
        <strain evidence="14">ATCC 58044 / CBS 1984 / NCYC 433 / NRRL Y-366-8</strain>
    </source>
</reference>
<dbReference type="InterPro" id="IPR029481">
    <property type="entry name" value="ABC_trans_N"/>
</dbReference>
<dbReference type="GO" id="GO:0005524">
    <property type="term" value="F:ATP binding"/>
    <property type="evidence" value="ECO:0007669"/>
    <property type="project" value="UniProtKB-KW"/>
</dbReference>
<dbReference type="InterPro" id="IPR013525">
    <property type="entry name" value="ABC2_TM"/>
</dbReference>
<feature type="domain" description="ABC transporter" evidence="12">
    <location>
        <begin position="809"/>
        <end position="1063"/>
    </location>
</feature>
<evidence type="ECO:0000313" key="14">
    <source>
        <dbReference type="Proteomes" id="UP000094112"/>
    </source>
</evidence>
<keyword evidence="14" id="KW-1185">Reference proteome</keyword>
<dbReference type="PANTHER" id="PTHR19241">
    <property type="entry name" value="ATP-BINDING CASSETTE TRANSPORTER"/>
    <property type="match status" value="1"/>
</dbReference>
<evidence type="ECO:0000259" key="12">
    <source>
        <dbReference type="PROSITE" id="PS50893"/>
    </source>
</evidence>
<feature type="region of interest" description="Disordered" evidence="10">
    <location>
        <begin position="1"/>
        <end position="30"/>
    </location>
</feature>
<evidence type="ECO:0000256" key="6">
    <source>
        <dbReference type="ARBA" id="ARBA00022741"/>
    </source>
</evidence>
<dbReference type="InterPro" id="IPR027417">
    <property type="entry name" value="P-loop_NTPase"/>
</dbReference>
<feature type="transmembrane region" description="Helical" evidence="11">
    <location>
        <begin position="560"/>
        <end position="586"/>
    </location>
</feature>
<dbReference type="FunFam" id="3.40.50.300:FF:000054">
    <property type="entry name" value="ABC multidrug transporter atrF"/>
    <property type="match status" value="1"/>
</dbReference>
<dbReference type="InterPro" id="IPR010929">
    <property type="entry name" value="PDR_CDR_ABC"/>
</dbReference>
<evidence type="ECO:0000256" key="3">
    <source>
        <dbReference type="ARBA" id="ARBA00022448"/>
    </source>
</evidence>
<feature type="transmembrane region" description="Helical" evidence="11">
    <location>
        <begin position="592"/>
        <end position="613"/>
    </location>
</feature>
<dbReference type="Pfam" id="PF19055">
    <property type="entry name" value="ABC2_membrane_7"/>
    <property type="match status" value="1"/>
</dbReference>
<feature type="transmembrane region" description="Helical" evidence="11">
    <location>
        <begin position="483"/>
        <end position="504"/>
    </location>
</feature>
<feature type="transmembrane region" description="Helical" evidence="11">
    <location>
        <begin position="519"/>
        <end position="539"/>
    </location>
</feature>
<comment type="subcellular location">
    <subcellularLocation>
        <location evidence="1">Membrane</location>
        <topology evidence="1">Multi-pass membrane protein</topology>
    </subcellularLocation>
</comment>
<evidence type="ECO:0000256" key="5">
    <source>
        <dbReference type="ARBA" id="ARBA00022737"/>
    </source>
</evidence>
<dbReference type="EMBL" id="KV454208">
    <property type="protein sequence ID" value="ODQ61845.1"/>
    <property type="molecule type" value="Genomic_DNA"/>
</dbReference>
<evidence type="ECO:0000256" key="8">
    <source>
        <dbReference type="ARBA" id="ARBA00022989"/>
    </source>
</evidence>
<feature type="transmembrane region" description="Helical" evidence="11">
    <location>
        <begin position="1195"/>
        <end position="1213"/>
    </location>
</feature>
<keyword evidence="9 11" id="KW-0472">Membrane</keyword>
<dbReference type="OrthoDB" id="245989at2759"/>
<feature type="compositionally biased region" description="Basic and acidic residues" evidence="10">
    <location>
        <begin position="8"/>
        <end position="29"/>
    </location>
</feature>
<evidence type="ECO:0000256" key="11">
    <source>
        <dbReference type="SAM" id="Phobius"/>
    </source>
</evidence>
<dbReference type="Gene3D" id="3.40.50.300">
    <property type="entry name" value="P-loop containing nucleotide triphosphate hydrolases"/>
    <property type="match status" value="2"/>
</dbReference>
<dbReference type="InterPro" id="IPR003593">
    <property type="entry name" value="AAA+_ATPase"/>
</dbReference>
<dbReference type="GO" id="GO:0016887">
    <property type="term" value="F:ATP hydrolysis activity"/>
    <property type="evidence" value="ECO:0007669"/>
    <property type="project" value="InterPro"/>
</dbReference>
<evidence type="ECO:0000256" key="4">
    <source>
        <dbReference type="ARBA" id="ARBA00022692"/>
    </source>
</evidence>
<evidence type="ECO:0000256" key="2">
    <source>
        <dbReference type="ARBA" id="ARBA00006012"/>
    </source>
</evidence>
<dbReference type="GO" id="GO:0016020">
    <property type="term" value="C:membrane"/>
    <property type="evidence" value="ECO:0007669"/>
    <property type="project" value="UniProtKB-SubCell"/>
</dbReference>
<comment type="similarity">
    <text evidence="2">Belongs to the ABC transporter superfamily. ABCG family. PDR (TC 3.A.1.205) subfamily.</text>
</comment>
<dbReference type="SMART" id="SM00382">
    <property type="entry name" value="AAA"/>
    <property type="match status" value="2"/>
</dbReference>
<evidence type="ECO:0000256" key="7">
    <source>
        <dbReference type="ARBA" id="ARBA00022840"/>
    </source>
</evidence>
<sequence length="1480" mass="166461">MSNSSSDSRYEEKPYGGENDIADKESRDEFEQEQDLIRVVSQDGINKVLTRFESLARTISKKNFKEFPMAIDPNDFDLQTILGAFVNDTTERGLKLRTAGITFNNVSTIGKDNSVAFAPTLADLASAPLDLFKKSQNRKLIKNINGFVNSGEMLLVLGRPGAGCSTFLRTISGETHHYVGTEGEIFYNGIPQDEMVKNFKSDLIYNPEHDEHFPHLTVEQTLKFAVACRTPNTRPNASTREQYISIMVDLLATVFGLRHTYQTKVGNDVFRGVSGGERKRVSIAEALSARAAVYCWDNATRGLDASTALEYAQAIRTTTNLMKSASFVTIYQASENIYNLFDKVTVLYEGRQIYFGPVHKAKQYFIDMGYEPLNRQSTTEFLTSVTDPLGRFAREGYEHKVPHTPAEFEEYWLNSPEYKVLQTSIAQYKSTASADETKRLFKESLAHEKAKYSKKNSHYTISYPAQLKLLTKRGYQRIIGDKAFTTIQISMSIIISLVLGSMFYDSPDSTAGAFSRGGVIFFSLIFFVFLASAEIIISFQNRPIIQRHRSYSFYSPSAEAIADLLTDFPLKMVTIIVFTIISYFLAGLKSDAGAFFNFLLFFLLTVFIAKVMFNVVATISPTASLANSVGGVLLLAIALYSSFMIQIPSMHPWFVWIAYINPAMYGFESMALGEFHGRKMECSPEYLIPSGPGYENVDSANQVCAFVGSEPGQPWVSGDRYLDISFEYTYGHNWRNLGILIGFALFFTVCLSVFADLMKFGEGSGDRLLFKKGKLPDEFVRSSSSSTDEEAGPVDDNLVRTRSTKKNFLKDEDLSTADIFSWKNLDYTIKTKDGNLRKLLDNVQGYIKPGQLVALMGESGAGKTTLLNVLSQRIDMGVITGDMLVNGAPIDSTFKKRTGYVQQQDLHLDELTVRESLVFAARMRRPANVPDAEKLDYVEKIIKILDMELYADAIVGQIGDGLNVEQRKKLSIGVELVAKPSLLLFLDEPSSGLDSQSSWAVVQVLRHLAEAGQAILCTIHQPSATLFEQFDRLLLLKKGGQTVYFGDIGERSRTLLNYFERNGGRPCGELENPAEYILESIGAGATAVVNEDWHEKWENSPEYIQASTEIDEINKEGLRLTATTTVTASEDKYLHSTYATSWFSQVKHVYFRTNLQFYRDPTYMFAKIGLYTLGGLFIGFTFWGLKHSIIGNQNALFVAFLAVIISNPLLNQIQERSMKSRVVYEARERMSNTFHWTALMVSQILTEIPYNFFGSTIYFLCSYFPLRIYQNSTLTGKFYFMVSIIYQIYICTFAIGIYYVSPDLPSAGLLGSVVTVFMFAFAGVLQPYSNLPGFWRFMYRVSPITYVVESLSSTLLHGREIHCSKSELAYFDPPSGQTCGEYVSDYISARGGYLVDPSATSDCGYCSYSDADTYIGSTRMMKYSHYWRNFGLFWVYILFNVVSMMALYWLAKDAKFSTPKLFQKKPKAEKEPKVEQSDLA</sequence>